<dbReference type="SUPFAM" id="SSF158446">
    <property type="entry name" value="IVS-encoded protein-like"/>
    <property type="match status" value="1"/>
</dbReference>
<name>A0ABY4D1A8_9BACT</name>
<dbReference type="InterPro" id="IPR036583">
    <property type="entry name" value="23S_rRNA_IVS_sf"/>
</dbReference>
<dbReference type="InterPro" id="IPR012657">
    <property type="entry name" value="23S_rRNA-intervening_sequence"/>
</dbReference>
<accession>A0ABY4D1A8</accession>
<protein>
    <submittedName>
        <fullName evidence="1">Four helix bundle protein</fullName>
    </submittedName>
</protein>
<dbReference type="Gene3D" id="1.20.1440.60">
    <property type="entry name" value="23S rRNA-intervening sequence"/>
    <property type="match status" value="1"/>
</dbReference>
<dbReference type="NCBIfam" id="TIGR02436">
    <property type="entry name" value="four helix bundle protein"/>
    <property type="match status" value="1"/>
</dbReference>
<dbReference type="Proteomes" id="UP000831113">
    <property type="component" value="Chromosome"/>
</dbReference>
<reference evidence="1 2" key="1">
    <citation type="submission" date="2022-03" db="EMBL/GenBank/DDBJ databases">
        <title>Hymenobactersp. isolated from the air.</title>
        <authorList>
            <person name="Won M."/>
            <person name="Kwon S.-W."/>
        </authorList>
    </citation>
    <scope>NUCLEOTIDE SEQUENCE [LARGE SCALE GENOMIC DNA]</scope>
    <source>
        <strain evidence="1 2">KACC 21982</strain>
    </source>
</reference>
<dbReference type="RefSeq" id="WP_243799272.1">
    <property type="nucleotide sequence ID" value="NZ_CP094669.1"/>
</dbReference>
<dbReference type="EMBL" id="CP094669">
    <property type="protein sequence ID" value="UOG75285.1"/>
    <property type="molecule type" value="Genomic_DNA"/>
</dbReference>
<keyword evidence="2" id="KW-1185">Reference proteome</keyword>
<evidence type="ECO:0000313" key="2">
    <source>
        <dbReference type="Proteomes" id="UP000831113"/>
    </source>
</evidence>
<gene>
    <name evidence="1" type="ORF">MTX78_01500</name>
</gene>
<evidence type="ECO:0000313" key="1">
    <source>
        <dbReference type="EMBL" id="UOG75285.1"/>
    </source>
</evidence>
<organism evidence="1 2">
    <name type="scientific">Hymenobacter tibetensis</name>
    <dbReference type="NCBI Taxonomy" id="497967"/>
    <lineage>
        <taxon>Bacteria</taxon>
        <taxon>Pseudomonadati</taxon>
        <taxon>Bacteroidota</taxon>
        <taxon>Cytophagia</taxon>
        <taxon>Cytophagales</taxon>
        <taxon>Hymenobacteraceae</taxon>
        <taxon>Hymenobacter</taxon>
    </lineage>
</organism>
<sequence>MRRSATSAVANFCAACRGRSAAEWYAKRCICVEEADETLFWLELLGGAGVFPKARLADLEKEYQEMVSILAGIHKKAKARLGKVNL</sequence>
<proteinExistence type="predicted"/>